<reference evidence="1 2" key="1">
    <citation type="submission" date="2016-10" db="EMBL/GenBank/DDBJ databases">
        <title>Pseudoalteromonas amylolytica sp. nov., isolated from the surface seawater.</title>
        <authorList>
            <person name="Wu Y.-H."/>
            <person name="Cheng H."/>
            <person name="Jin X.-B."/>
            <person name="Wang C.-S."/>
            <person name="Xu X.-W."/>
        </authorList>
    </citation>
    <scope>NUCLEOTIDE SEQUENCE [LARGE SCALE GENOMIC DNA]</scope>
    <source>
        <strain evidence="1 2">JCM 12483</strain>
    </source>
</reference>
<organism evidence="1 2">
    <name type="scientific">Pseudoalteromonas byunsanensis</name>
    <dbReference type="NCBI Taxonomy" id="327939"/>
    <lineage>
        <taxon>Bacteria</taxon>
        <taxon>Pseudomonadati</taxon>
        <taxon>Pseudomonadota</taxon>
        <taxon>Gammaproteobacteria</taxon>
        <taxon>Alteromonadales</taxon>
        <taxon>Pseudoalteromonadaceae</taxon>
        <taxon>Pseudoalteromonas</taxon>
    </lineage>
</organism>
<evidence type="ECO:0000313" key="1">
    <source>
        <dbReference type="EMBL" id="OHU94865.1"/>
    </source>
</evidence>
<proteinExistence type="predicted"/>
<evidence type="ECO:0000313" key="2">
    <source>
        <dbReference type="Proteomes" id="UP000180253"/>
    </source>
</evidence>
<gene>
    <name evidence="1" type="ORF">BIW53_12650</name>
</gene>
<name>A0A1S1N5C8_9GAMM</name>
<dbReference type="EMBL" id="MNAN01000032">
    <property type="protein sequence ID" value="OHU94865.1"/>
    <property type="molecule type" value="Genomic_DNA"/>
</dbReference>
<dbReference type="Proteomes" id="UP000180253">
    <property type="component" value="Unassembled WGS sequence"/>
</dbReference>
<comment type="caution">
    <text evidence="1">The sequence shown here is derived from an EMBL/GenBank/DDBJ whole genome shotgun (WGS) entry which is preliminary data.</text>
</comment>
<accession>A0A1S1N5C8</accession>
<keyword evidence="2" id="KW-1185">Reference proteome</keyword>
<sequence length="78" mass="9359">MDAKTLIKVDLSTYQCPQLFVQFKWHLRQAQQSDSKVQFYYHQEQDISDIVRYLDQHQYLYKHCNGAQPSIEVSIKHV</sequence>
<dbReference type="STRING" id="327939.BIW53_12650"/>
<dbReference type="AlphaFoldDB" id="A0A1S1N5C8"/>
<protein>
    <submittedName>
        <fullName evidence="1">Uncharacterized protein</fullName>
    </submittedName>
</protein>